<name>A0A328FFP5_9BACT</name>
<organism evidence="7 8">
    <name type="scientific">Desulfobacter hydrogenophilus</name>
    <dbReference type="NCBI Taxonomy" id="2291"/>
    <lineage>
        <taxon>Bacteria</taxon>
        <taxon>Pseudomonadati</taxon>
        <taxon>Thermodesulfobacteriota</taxon>
        <taxon>Desulfobacteria</taxon>
        <taxon>Desulfobacterales</taxon>
        <taxon>Desulfobacteraceae</taxon>
        <taxon>Desulfobacter</taxon>
    </lineage>
</organism>
<dbReference type="InterPro" id="IPR057661">
    <property type="entry name" value="RsdA/BaiN/AoA(So)_Rossmann"/>
</dbReference>
<dbReference type="Proteomes" id="UP000293902">
    <property type="component" value="Chromosome"/>
</dbReference>
<evidence type="ECO:0000313" key="9">
    <source>
        <dbReference type="Proteomes" id="UP000293902"/>
    </source>
</evidence>
<dbReference type="SUPFAM" id="SSF51905">
    <property type="entry name" value="FAD/NAD(P)-binding domain"/>
    <property type="match status" value="1"/>
</dbReference>
<feature type="domain" description="RsdA/BaiN/AoA(So)-like Rossmann fold-like" evidence="4">
    <location>
        <begin position="6"/>
        <end position="393"/>
    </location>
</feature>
<evidence type="ECO:0000259" key="4">
    <source>
        <dbReference type="Pfam" id="PF03486"/>
    </source>
</evidence>
<protein>
    <submittedName>
        <fullName evidence="7">Aminoacetone oxidase family FAD-binding enzyme</fullName>
    </submittedName>
    <submittedName>
        <fullName evidence="6">NAD(P)/FAD-dependent oxidoreductase</fullName>
    </submittedName>
</protein>
<dbReference type="AlphaFoldDB" id="A0A328FFP5"/>
<dbReference type="Gene3D" id="1.10.8.260">
    <property type="entry name" value="HI0933 insert domain-like"/>
    <property type="match status" value="1"/>
</dbReference>
<reference evidence="6 9" key="2">
    <citation type="submission" date="2019-02" db="EMBL/GenBank/DDBJ databases">
        <title>Complete genome sequence of Desulfobacter hydrogenophilus AcRS1.</title>
        <authorList>
            <person name="Marietou A."/>
            <person name="Lund M.B."/>
            <person name="Marshall I.P.G."/>
            <person name="Schreiber L."/>
            <person name="Jorgensen B."/>
        </authorList>
    </citation>
    <scope>NUCLEOTIDE SEQUENCE [LARGE SCALE GENOMIC DNA]</scope>
    <source>
        <strain evidence="6 9">AcRS1</strain>
    </source>
</reference>
<gene>
    <name evidence="7" type="ORF">DO021_03815</name>
    <name evidence="6" type="ORF">EYB58_06660</name>
</gene>
<keyword evidence="2" id="KW-0285">Flavoprotein</keyword>
<evidence type="ECO:0000256" key="3">
    <source>
        <dbReference type="ARBA" id="ARBA00022827"/>
    </source>
</evidence>
<dbReference type="Gene3D" id="3.50.50.60">
    <property type="entry name" value="FAD/NAD(P)-binding domain"/>
    <property type="match status" value="1"/>
</dbReference>
<dbReference type="PRINTS" id="PR00368">
    <property type="entry name" value="FADPNR"/>
</dbReference>
<dbReference type="InterPro" id="IPR023166">
    <property type="entry name" value="BaiN-like_dom_sf"/>
</dbReference>
<dbReference type="Proteomes" id="UP000248798">
    <property type="component" value="Unassembled WGS sequence"/>
</dbReference>
<comment type="cofactor">
    <cofactor evidence="1">
        <name>FAD</name>
        <dbReference type="ChEBI" id="CHEBI:57692"/>
    </cofactor>
</comment>
<dbReference type="NCBIfam" id="TIGR00275">
    <property type="entry name" value="aminoacetone oxidase family FAD-binding enzyme"/>
    <property type="match status" value="1"/>
</dbReference>
<feature type="domain" description="RsdA/BaiN/AoA(So)-like insert" evidence="5">
    <location>
        <begin position="191"/>
        <end position="340"/>
    </location>
</feature>
<evidence type="ECO:0000313" key="6">
    <source>
        <dbReference type="EMBL" id="QBH12614.1"/>
    </source>
</evidence>
<proteinExistence type="predicted"/>
<dbReference type="PRINTS" id="PR00411">
    <property type="entry name" value="PNDRDTASEI"/>
</dbReference>
<evidence type="ECO:0000313" key="8">
    <source>
        <dbReference type="Proteomes" id="UP000248798"/>
    </source>
</evidence>
<dbReference type="EMBL" id="CP036313">
    <property type="protein sequence ID" value="QBH12614.1"/>
    <property type="molecule type" value="Genomic_DNA"/>
</dbReference>
<sequence>MKIEYDVVIIGAGASGLMCAAQAGKRGRRVKVLDHGPKPGRKILMSGGGRCNFTNRRVSAQNYISSNPHFAKSALSRYRPQDFIALVRQYGISFSEREHGQLFCTGSAGQILEMLLAECRSAGVCLAFKTSVSSIERQASVRGFRICTAGESIEASSLVIATGGVSMPAAGATSFGYKVAGQFGIPVVRPRPGLVPFTLHPEDKTVLAPLAGISVKALVCTGSASFKEQLLFTHRGLSGPVILQASSFWQPGAPLTIDLFPDGNLEDLLETEQQTRPKRHVKSVLTEHLPTRLVQARLNEKLLDSPLHAISRQGLKNVADEIHTWNIQPGGTEGYRTAEVTVGGIDCRGFSSKTMESRDVPGLYAIGEVLDVTGWLGGYNFQWAWSSAWAAGQVV</sequence>
<dbReference type="InterPro" id="IPR036188">
    <property type="entry name" value="FAD/NAD-bd_sf"/>
</dbReference>
<dbReference type="InterPro" id="IPR055178">
    <property type="entry name" value="RsdA/BaiN/AoA(So)-like_dom"/>
</dbReference>
<dbReference type="Pfam" id="PF22780">
    <property type="entry name" value="HI0933_like_1st"/>
    <property type="match status" value="1"/>
</dbReference>
<keyword evidence="9" id="KW-1185">Reference proteome</keyword>
<dbReference type="RefSeq" id="WP_111953880.1">
    <property type="nucleotide sequence ID" value="NZ_CP036313.1"/>
</dbReference>
<dbReference type="Pfam" id="PF03486">
    <property type="entry name" value="HI0933_like"/>
    <property type="match status" value="1"/>
</dbReference>
<evidence type="ECO:0000256" key="1">
    <source>
        <dbReference type="ARBA" id="ARBA00001974"/>
    </source>
</evidence>
<evidence type="ECO:0000259" key="5">
    <source>
        <dbReference type="Pfam" id="PF22780"/>
    </source>
</evidence>
<evidence type="ECO:0000256" key="2">
    <source>
        <dbReference type="ARBA" id="ARBA00022630"/>
    </source>
</evidence>
<dbReference type="Gene3D" id="2.40.30.10">
    <property type="entry name" value="Translation factors"/>
    <property type="match status" value="1"/>
</dbReference>
<keyword evidence="3" id="KW-0274">FAD</keyword>
<evidence type="ECO:0000313" key="7">
    <source>
        <dbReference type="EMBL" id="RAM03424.1"/>
    </source>
</evidence>
<dbReference type="PANTHER" id="PTHR42887:SF2">
    <property type="entry name" value="OS12G0638800 PROTEIN"/>
    <property type="match status" value="1"/>
</dbReference>
<dbReference type="OrthoDB" id="9773233at2"/>
<dbReference type="SUPFAM" id="SSF160996">
    <property type="entry name" value="HI0933 insert domain-like"/>
    <property type="match status" value="1"/>
</dbReference>
<dbReference type="InterPro" id="IPR004792">
    <property type="entry name" value="BaiN-like"/>
</dbReference>
<accession>A0A328FFP5</accession>
<reference evidence="7 8" key="1">
    <citation type="submission" date="2018-06" db="EMBL/GenBank/DDBJ databases">
        <title>Complete Genome Sequence of Desulfobacter hydrogenophilus (DSM3380).</title>
        <authorList>
            <person name="Marietou A."/>
            <person name="Schreiber L."/>
            <person name="Marshall I."/>
            <person name="Jorgensen B."/>
        </authorList>
    </citation>
    <scope>NUCLEOTIDE SEQUENCE [LARGE SCALE GENOMIC DNA]</scope>
    <source>
        <strain evidence="7 8">DSM 3380</strain>
    </source>
</reference>
<dbReference type="PANTHER" id="PTHR42887">
    <property type="entry name" value="OS12G0638800 PROTEIN"/>
    <property type="match status" value="1"/>
</dbReference>
<dbReference type="EMBL" id="QLNI01000005">
    <property type="protein sequence ID" value="RAM03424.1"/>
    <property type="molecule type" value="Genomic_DNA"/>
</dbReference>